<dbReference type="InterPro" id="IPR052535">
    <property type="entry name" value="Bacilysin_H2HPP_isomerase"/>
</dbReference>
<dbReference type="PANTHER" id="PTHR40112">
    <property type="entry name" value="H2HPP ISOMERASE"/>
    <property type="match status" value="1"/>
</dbReference>
<evidence type="ECO:0000259" key="1">
    <source>
        <dbReference type="Pfam" id="PF07883"/>
    </source>
</evidence>
<dbReference type="AlphaFoldDB" id="A0A4U3L9E0"/>
<dbReference type="Pfam" id="PF07883">
    <property type="entry name" value="Cupin_2"/>
    <property type="match status" value="1"/>
</dbReference>
<protein>
    <submittedName>
        <fullName evidence="2">Cupin domain-containing protein</fullName>
    </submittedName>
</protein>
<evidence type="ECO:0000313" key="3">
    <source>
        <dbReference type="Proteomes" id="UP000305848"/>
    </source>
</evidence>
<dbReference type="OrthoDB" id="9811153at2"/>
<proteinExistence type="predicted"/>
<name>A0A4U3L9E0_9BACT</name>
<dbReference type="RefSeq" id="WP_137259960.1">
    <property type="nucleotide sequence ID" value="NZ_SZQL01000001.1"/>
</dbReference>
<comment type="caution">
    <text evidence="2">The sequence shown here is derived from an EMBL/GenBank/DDBJ whole genome shotgun (WGS) entry which is preliminary data.</text>
</comment>
<keyword evidence="3" id="KW-1185">Reference proteome</keyword>
<gene>
    <name evidence="2" type="ORF">FC093_01480</name>
</gene>
<dbReference type="InterPro" id="IPR013096">
    <property type="entry name" value="Cupin_2"/>
</dbReference>
<dbReference type="InterPro" id="IPR014710">
    <property type="entry name" value="RmlC-like_jellyroll"/>
</dbReference>
<sequence length="107" mass="12135">MPFIDTAALNEKEVIPGYHGRTIHTGTMTFMYWTVEAGAVMPMHSHLQEQIAHVLKGTFELTVEDETQTIEPGKVAVIPPYVMHGGKAITHCELLDVFYPEREDYKF</sequence>
<dbReference type="SUPFAM" id="SSF51182">
    <property type="entry name" value="RmlC-like cupins"/>
    <property type="match status" value="1"/>
</dbReference>
<dbReference type="PANTHER" id="PTHR40112:SF1">
    <property type="entry name" value="H2HPP ISOMERASE"/>
    <property type="match status" value="1"/>
</dbReference>
<accession>A0A4U3L9E0</accession>
<dbReference type="Proteomes" id="UP000305848">
    <property type="component" value="Unassembled WGS sequence"/>
</dbReference>
<dbReference type="Gene3D" id="2.60.120.10">
    <property type="entry name" value="Jelly Rolls"/>
    <property type="match status" value="1"/>
</dbReference>
<dbReference type="CDD" id="cd02238">
    <property type="entry name" value="cupin_KdgF"/>
    <property type="match status" value="1"/>
</dbReference>
<evidence type="ECO:0000313" key="2">
    <source>
        <dbReference type="EMBL" id="TKK71720.1"/>
    </source>
</evidence>
<organism evidence="2 3">
    <name type="scientific">Ilyomonas limi</name>
    <dbReference type="NCBI Taxonomy" id="2575867"/>
    <lineage>
        <taxon>Bacteria</taxon>
        <taxon>Pseudomonadati</taxon>
        <taxon>Bacteroidota</taxon>
        <taxon>Chitinophagia</taxon>
        <taxon>Chitinophagales</taxon>
        <taxon>Chitinophagaceae</taxon>
        <taxon>Ilyomonas</taxon>
    </lineage>
</organism>
<dbReference type="InterPro" id="IPR011051">
    <property type="entry name" value="RmlC_Cupin_sf"/>
</dbReference>
<feature type="domain" description="Cupin type-2" evidence="1">
    <location>
        <begin position="32"/>
        <end position="98"/>
    </location>
</feature>
<dbReference type="EMBL" id="SZQL01000001">
    <property type="protein sequence ID" value="TKK71720.1"/>
    <property type="molecule type" value="Genomic_DNA"/>
</dbReference>
<reference evidence="2 3" key="1">
    <citation type="submission" date="2019-05" db="EMBL/GenBank/DDBJ databases">
        <title>Panacibacter sp. strain 17mud1-8 Genome sequencing and assembly.</title>
        <authorList>
            <person name="Chhetri G."/>
        </authorList>
    </citation>
    <scope>NUCLEOTIDE SEQUENCE [LARGE SCALE GENOMIC DNA]</scope>
    <source>
        <strain evidence="2 3">17mud1-8</strain>
    </source>
</reference>